<name>A0A016WH37_9BILA</name>
<dbReference type="Proteomes" id="UP000024635">
    <property type="component" value="Unassembled WGS sequence"/>
</dbReference>
<protein>
    <submittedName>
        <fullName evidence="1">Uncharacterized protein</fullName>
    </submittedName>
</protein>
<sequence>MNIIVVARYNIMAAVMTAPTGQQCGFPSNDVLNMELDIVQISGFKHIVVNSIGLSPAPYLTVTLVSL</sequence>
<comment type="caution">
    <text evidence="1">The sequence shown here is derived from an EMBL/GenBank/DDBJ whole genome shotgun (WGS) entry which is preliminary data.</text>
</comment>
<evidence type="ECO:0000313" key="2">
    <source>
        <dbReference type="Proteomes" id="UP000024635"/>
    </source>
</evidence>
<reference evidence="2" key="1">
    <citation type="journal article" date="2015" name="Nat. Genet.">
        <title>The genome and transcriptome of the zoonotic hookworm Ancylostoma ceylanicum identify infection-specific gene families.</title>
        <authorList>
            <person name="Schwarz E.M."/>
            <person name="Hu Y."/>
            <person name="Antoshechkin I."/>
            <person name="Miller M.M."/>
            <person name="Sternberg P.W."/>
            <person name="Aroian R.V."/>
        </authorList>
    </citation>
    <scope>NUCLEOTIDE SEQUENCE</scope>
    <source>
        <strain evidence="2">HY135</strain>
    </source>
</reference>
<keyword evidence="2" id="KW-1185">Reference proteome</keyword>
<organism evidence="1 2">
    <name type="scientific">Ancylostoma ceylanicum</name>
    <dbReference type="NCBI Taxonomy" id="53326"/>
    <lineage>
        <taxon>Eukaryota</taxon>
        <taxon>Metazoa</taxon>
        <taxon>Ecdysozoa</taxon>
        <taxon>Nematoda</taxon>
        <taxon>Chromadorea</taxon>
        <taxon>Rhabditida</taxon>
        <taxon>Rhabditina</taxon>
        <taxon>Rhabditomorpha</taxon>
        <taxon>Strongyloidea</taxon>
        <taxon>Ancylostomatidae</taxon>
        <taxon>Ancylostomatinae</taxon>
        <taxon>Ancylostoma</taxon>
    </lineage>
</organism>
<accession>A0A016WH37</accession>
<evidence type="ECO:0000313" key="1">
    <source>
        <dbReference type="EMBL" id="EYC38343.1"/>
    </source>
</evidence>
<dbReference type="AlphaFoldDB" id="A0A016WH37"/>
<proteinExistence type="predicted"/>
<gene>
    <name evidence="1" type="primary">Acey_s0724.g1855</name>
    <name evidence="1" type="ORF">Y032_0724g1855</name>
</gene>
<dbReference type="EMBL" id="JARK01000324">
    <property type="protein sequence ID" value="EYC38343.1"/>
    <property type="molecule type" value="Genomic_DNA"/>
</dbReference>